<dbReference type="Gene3D" id="3.40.50.720">
    <property type="entry name" value="NAD(P)-binding Rossmann-like Domain"/>
    <property type="match status" value="1"/>
</dbReference>
<dbReference type="NCBIfam" id="TIGR03882">
    <property type="entry name" value="cyclo_dehyd_2"/>
    <property type="match status" value="1"/>
</dbReference>
<evidence type="ECO:0000259" key="1">
    <source>
        <dbReference type="PROSITE" id="PS51664"/>
    </source>
</evidence>
<keyword evidence="3" id="KW-1185">Reference proteome</keyword>
<evidence type="ECO:0000313" key="3">
    <source>
        <dbReference type="Proteomes" id="UP000215509"/>
    </source>
</evidence>
<dbReference type="Gene3D" id="3.30.160.660">
    <property type="match status" value="1"/>
</dbReference>
<reference evidence="2 3" key="1">
    <citation type="submission" date="2017-07" db="EMBL/GenBank/DDBJ databases">
        <title>Genome sequencing and assembly of Paenibacillus rigui.</title>
        <authorList>
            <person name="Mayilraj S."/>
        </authorList>
    </citation>
    <scope>NUCLEOTIDE SEQUENCE [LARGE SCALE GENOMIC DNA]</scope>
    <source>
        <strain evidence="2 3">JCM 16352</strain>
    </source>
</reference>
<sequence>MSAVVAVVGEGVLAELVCGELISESQIVRLTDFREGLPKDVDFALVLNDAWQPDVHREAEAVLQAAGIPWLRGFVAFGEGVIGPLVRPGKSGCSRCADTRQLTAGRDRGEMRALQQRLTETGGMLSDTWASRTGLLHMAHLLTAESRNVLRRSRSRTEEHVVFVNLKTLNCSSHFFLPDPLCPICGRLPEDSRDAAQISLKPSPKVGDNIYRSRSLQELKAFLTQDYFDYKTGLLNGKMLDLVSPLADVTVNLPMLEQDELTAGRTNSYADSELSAVLEGLERYCGMAPRGKRSVIIGSFRQFAGDALDPVTVGLYAKEQYELPGFPFRPFDPDAETHWVWGYSFAQGRPILVPQWLAYYSSPCRQGFVYETSNGCAVGGSLEEAIMYGMLEVVERDSFLLTWYAKLPLPRLDPQSAGDRDLNLVVDRLRAIAGFDVLLFNATMENGIPSIWAIAKNRKPNGLNLICAAGAHPDPVRAAKGAVHELSGMMLTLDQKFEANREDYIQMLHNPSLVRSMEDHSMLYSLPEAEPRLRFLLEENRPLRAFAQEFEPAPKHRDLTEDLKAMIGKFLRLHLDVVVVDQTTPELRRNGLHCVKVLIPGMLPMTFGYHFTRLAGLERALRVPAELGYIEKPLHPEELNAHPHPFP</sequence>
<dbReference type="EMBL" id="NMQW01000052">
    <property type="protein sequence ID" value="OXM83010.1"/>
    <property type="molecule type" value="Genomic_DNA"/>
</dbReference>
<proteinExistence type="predicted"/>
<feature type="domain" description="YcaO" evidence="1">
    <location>
        <begin position="264"/>
        <end position="647"/>
    </location>
</feature>
<dbReference type="Pfam" id="PF02624">
    <property type="entry name" value="YcaO"/>
    <property type="match status" value="1"/>
</dbReference>
<dbReference type="NCBIfam" id="TIGR03604">
    <property type="entry name" value="TOMM_cyclo_SagD"/>
    <property type="match status" value="1"/>
</dbReference>
<dbReference type="InterPro" id="IPR003776">
    <property type="entry name" value="YcaO-like_dom"/>
</dbReference>
<evidence type="ECO:0000313" key="2">
    <source>
        <dbReference type="EMBL" id="OXM83010.1"/>
    </source>
</evidence>
<protein>
    <submittedName>
        <fullName evidence="2">Bacteriocin biosynthesis protein SagD</fullName>
    </submittedName>
</protein>
<accession>A0A229UI07</accession>
<dbReference type="InterPro" id="IPR027624">
    <property type="entry name" value="TOMM_cyclo_SagD"/>
</dbReference>
<dbReference type="Gene3D" id="3.30.1330.230">
    <property type="match status" value="1"/>
</dbReference>
<dbReference type="PANTHER" id="PTHR37809">
    <property type="entry name" value="RIBOSOMAL PROTEIN S12 METHYLTHIOTRANSFERASE ACCESSORY FACTOR YCAO"/>
    <property type="match status" value="1"/>
</dbReference>
<dbReference type="PANTHER" id="PTHR37809:SF1">
    <property type="entry name" value="RIBOSOMAL PROTEIN S12 METHYLTHIOTRANSFERASE ACCESSORY FACTOR YCAO"/>
    <property type="match status" value="1"/>
</dbReference>
<dbReference type="AlphaFoldDB" id="A0A229UI07"/>
<dbReference type="PROSITE" id="PS51664">
    <property type="entry name" value="YCAO"/>
    <property type="match status" value="1"/>
</dbReference>
<dbReference type="RefSeq" id="WP_094018107.1">
    <property type="nucleotide sequence ID" value="NZ_NMQW01000052.1"/>
</dbReference>
<dbReference type="InterPro" id="IPR022291">
    <property type="entry name" value="Bacteriocin_synth_cyclodeHase"/>
</dbReference>
<organism evidence="2 3">
    <name type="scientific">Paenibacillus rigui</name>
    <dbReference type="NCBI Taxonomy" id="554312"/>
    <lineage>
        <taxon>Bacteria</taxon>
        <taxon>Bacillati</taxon>
        <taxon>Bacillota</taxon>
        <taxon>Bacilli</taxon>
        <taxon>Bacillales</taxon>
        <taxon>Paenibacillaceae</taxon>
        <taxon>Paenibacillus</taxon>
    </lineage>
</organism>
<dbReference type="Gene3D" id="3.30.40.250">
    <property type="match status" value="1"/>
</dbReference>
<gene>
    <name evidence="2" type="ORF">CF651_27725</name>
</gene>
<name>A0A229UI07_9BACL</name>
<dbReference type="OrthoDB" id="2379922at2"/>
<dbReference type="Proteomes" id="UP000215509">
    <property type="component" value="Unassembled WGS sequence"/>
</dbReference>
<comment type="caution">
    <text evidence="2">The sequence shown here is derived from an EMBL/GenBank/DDBJ whole genome shotgun (WGS) entry which is preliminary data.</text>
</comment>